<reference evidence="2 3" key="1">
    <citation type="submission" date="2022-10" db="EMBL/GenBank/DDBJ databases">
        <title>Defluviimonas sp. nov., isolated from ocean surface sediments.</title>
        <authorList>
            <person name="He W."/>
            <person name="Wang L."/>
            <person name="Zhang D.-F."/>
        </authorList>
    </citation>
    <scope>NUCLEOTIDE SEQUENCE [LARGE SCALE GENOMIC DNA]</scope>
    <source>
        <strain evidence="2 3">WL0024</strain>
    </source>
</reference>
<organism evidence="2 3">
    <name type="scientific">Albidovulum salinarum</name>
    <dbReference type="NCBI Taxonomy" id="2984153"/>
    <lineage>
        <taxon>Bacteria</taxon>
        <taxon>Pseudomonadati</taxon>
        <taxon>Pseudomonadota</taxon>
        <taxon>Alphaproteobacteria</taxon>
        <taxon>Rhodobacterales</taxon>
        <taxon>Paracoccaceae</taxon>
        <taxon>Albidovulum</taxon>
    </lineage>
</organism>
<accession>A0ABT2X8C2</accession>
<sequence length="231" mass="23134">MRRDSRVAFIILGATVALTACGSPKADIATSCLFEVNPPGAYTYPGGVSAPTVTPAEGGTAEGAAAVNACIQRRAAALGAPIATSASALDGASAASASTPIREYNAVQSGGGMTVRTYTYGTPPAAAAPGAPTTDLAYTPRQRGAAAMTGGAGYRGSYLEGGTGTATYAADVVPTRAAAPKPAKGKLPLPVEYPLLPGDAERWNSLTLAEQQRALLFLKDGSTIGASLRTD</sequence>
<evidence type="ECO:0000313" key="2">
    <source>
        <dbReference type="EMBL" id="MCU9849232.1"/>
    </source>
</evidence>
<comment type="caution">
    <text evidence="2">The sequence shown here is derived from an EMBL/GenBank/DDBJ whole genome shotgun (WGS) entry which is preliminary data.</text>
</comment>
<name>A0ABT2X8C2_9RHOB</name>
<keyword evidence="3" id="KW-1185">Reference proteome</keyword>
<evidence type="ECO:0000313" key="3">
    <source>
        <dbReference type="Proteomes" id="UP001209535"/>
    </source>
</evidence>
<gene>
    <name evidence="2" type="ORF">OEZ60_14605</name>
</gene>
<evidence type="ECO:0000256" key="1">
    <source>
        <dbReference type="SAM" id="SignalP"/>
    </source>
</evidence>
<feature type="signal peptide" evidence="1">
    <location>
        <begin position="1"/>
        <end position="19"/>
    </location>
</feature>
<dbReference type="Proteomes" id="UP001209535">
    <property type="component" value="Unassembled WGS sequence"/>
</dbReference>
<dbReference type="PROSITE" id="PS51257">
    <property type="entry name" value="PROKAR_LIPOPROTEIN"/>
    <property type="match status" value="1"/>
</dbReference>
<protein>
    <recommendedName>
        <fullName evidence="4">Beta-barrel assembly machine subunit BamC</fullName>
    </recommendedName>
</protein>
<keyword evidence="1" id="KW-0732">Signal</keyword>
<dbReference type="EMBL" id="JAOVQO010000013">
    <property type="protein sequence ID" value="MCU9849232.1"/>
    <property type="molecule type" value="Genomic_DNA"/>
</dbReference>
<evidence type="ECO:0008006" key="4">
    <source>
        <dbReference type="Google" id="ProtNLM"/>
    </source>
</evidence>
<dbReference type="RefSeq" id="WP_263337669.1">
    <property type="nucleotide sequence ID" value="NZ_JAOVQO010000013.1"/>
</dbReference>
<proteinExistence type="predicted"/>
<feature type="chain" id="PRO_5046900888" description="Beta-barrel assembly machine subunit BamC" evidence="1">
    <location>
        <begin position="20"/>
        <end position="231"/>
    </location>
</feature>